<evidence type="ECO:0008006" key="6">
    <source>
        <dbReference type="Google" id="ProtNLM"/>
    </source>
</evidence>
<dbReference type="AlphaFoldDB" id="A0A9P7NAQ7"/>
<feature type="transmembrane region" description="Helical" evidence="1">
    <location>
        <begin position="850"/>
        <end position="869"/>
    </location>
</feature>
<protein>
    <recommendedName>
        <fullName evidence="6">Glycosyltransferase 2-like domain-containing protein</fullName>
    </recommendedName>
</protein>
<evidence type="ECO:0000259" key="2">
    <source>
        <dbReference type="Pfam" id="PF13632"/>
    </source>
</evidence>
<accession>A0A9P7NAQ7</accession>
<feature type="transmembrane region" description="Helical" evidence="1">
    <location>
        <begin position="276"/>
        <end position="298"/>
    </location>
</feature>
<dbReference type="InterPro" id="IPR001173">
    <property type="entry name" value="Glyco_trans_2-like"/>
</dbReference>
<evidence type="ECO:0000313" key="5">
    <source>
        <dbReference type="Proteomes" id="UP000748025"/>
    </source>
</evidence>
<feature type="transmembrane region" description="Helical" evidence="1">
    <location>
        <begin position="881"/>
        <end position="905"/>
    </location>
</feature>
<dbReference type="Gene3D" id="3.90.550.10">
    <property type="entry name" value="Spore Coat Polysaccharide Biosynthesis Protein SpsA, Chain A"/>
    <property type="match status" value="1"/>
</dbReference>
<dbReference type="PANTHER" id="PTHR35408:SF2">
    <property type="entry name" value="GLYCOSYLTRANSFERASE 2-LIKE DOMAIN-CONTAINING PROTEIN"/>
    <property type="match status" value="1"/>
</dbReference>
<dbReference type="InterPro" id="IPR057688">
    <property type="entry name" value="DUF7928"/>
</dbReference>
<feature type="domain" description="Glycosyltransferase 2-like" evidence="2">
    <location>
        <begin position="527"/>
        <end position="731"/>
    </location>
</feature>
<name>A0A9P7NAQ7_9HYPO</name>
<keyword evidence="1" id="KW-0472">Membrane</keyword>
<evidence type="ECO:0000313" key="4">
    <source>
        <dbReference type="EMBL" id="KAG6010511.1"/>
    </source>
</evidence>
<dbReference type="Pfam" id="PF13632">
    <property type="entry name" value="Glyco_trans_2_3"/>
    <property type="match status" value="1"/>
</dbReference>
<sequence>MPSPPASSNGFQTPIPRNVSFVTISANSDEFQTSPSGNATPPGSHYNDEFRFRTMVSYLHNRAVASGWMLSEPMMPDNDCSGVLLKRSRGSYITVPNPLNNTLLEAVIRLNLNVATTIRPQMLDGILASLTPGQMELKFNDGSQIQVLDSLALAQPATVRKFQYACVFRQERLILVWHDEIANILPQATMVEEKLLSMIWGDTKLPSNLLQMPSPRRSSQLPYDISNLMGAATPVLGMSTPGQLTPTNASEDALEKGTGLHRPESVARPVVRTSSFFIGLSFCLSISLLMGIYVGKLITECILAGEWTRMALAVPIPLLMCVSLFFFQIVFTNLFQMIGPIGGVSTNSRYFSAHKPCLRRAYADGFIPPKVTIQMPVYKEGMESVIIPTVRSLQAAISHYESHGGSANIFINDDGLRAGLTDEQIQQRRDFYADNRIGWVARPKHNGPEGFFRKGKFKKASNMNFALHISQKVEALMQERADARFAEKETDLITEEEEEGMYQSVLKKVLEENPLAWADGDIRVGEIILLVDSDTRVPEDCLLYGAAEMFLSPEVAIVQHSTGVMQVTHDYFENGITYFTNLIYSSIRYSIGSGETAPFVGHNAFLRWPAVQDVGVPEEDGYVPYWSESHVSEDFDIALRLQMAGSVIRIADYHDNAFKEGVSLTIYDEINRWQKYGYGVNEMIFHPIHRWYKGPFTPLFYTYLRSNIMLSSKISILAYMCSYYALGSAFFLSTLNYFLVGWFRDDLASAYLTSWDVFLSLVVVFNAAGPIALAIVRYRSGEKPLLKALVENFKWIPMMTVFFGGISFHISSALLAHLLHVDMQWGSTSKEKEDSNFFQEMPRIFSTFKYMYLIVVLLVGAMVYLGAFAPPDWAITDFTVILPLATTLGFHALAPLVLNPSLMIFNY</sequence>
<evidence type="ECO:0000256" key="1">
    <source>
        <dbReference type="SAM" id="Phobius"/>
    </source>
</evidence>
<reference evidence="4" key="1">
    <citation type="journal article" date="2020" name="bioRxiv">
        <title>Whole genome comparisons of ergot fungi reveals the divergence and evolution of species within the genus Claviceps are the result of varying mechanisms driving genome evolution and host range expansion.</title>
        <authorList>
            <person name="Wyka S.A."/>
            <person name="Mondo S.J."/>
            <person name="Liu M."/>
            <person name="Dettman J."/>
            <person name="Nalam V."/>
            <person name="Broders K.D."/>
        </authorList>
    </citation>
    <scope>NUCLEOTIDE SEQUENCE</scope>
    <source>
        <strain evidence="4">CCC 602</strain>
    </source>
</reference>
<dbReference type="EMBL" id="SRPW01000950">
    <property type="protein sequence ID" value="KAG6010511.1"/>
    <property type="molecule type" value="Genomic_DNA"/>
</dbReference>
<dbReference type="PANTHER" id="PTHR35408">
    <property type="entry name" value="CHROMOSOME 15, WHOLE GENOME SHOTGUN SEQUENCE"/>
    <property type="match status" value="1"/>
</dbReference>
<keyword evidence="1" id="KW-0812">Transmembrane</keyword>
<feature type="transmembrane region" description="Helical" evidence="1">
    <location>
        <begin position="310"/>
        <end position="331"/>
    </location>
</feature>
<dbReference type="InterPro" id="IPR029044">
    <property type="entry name" value="Nucleotide-diphossugar_trans"/>
</dbReference>
<feature type="domain" description="DUF7928" evidence="3">
    <location>
        <begin position="51"/>
        <end position="206"/>
    </location>
</feature>
<proteinExistence type="predicted"/>
<dbReference type="Proteomes" id="UP000748025">
    <property type="component" value="Unassembled WGS sequence"/>
</dbReference>
<dbReference type="OrthoDB" id="38531at2759"/>
<feature type="transmembrane region" description="Helical" evidence="1">
    <location>
        <begin position="795"/>
        <end position="819"/>
    </location>
</feature>
<organism evidence="4 5">
    <name type="scientific">Claviceps pusilla</name>
    <dbReference type="NCBI Taxonomy" id="123648"/>
    <lineage>
        <taxon>Eukaryota</taxon>
        <taxon>Fungi</taxon>
        <taxon>Dikarya</taxon>
        <taxon>Ascomycota</taxon>
        <taxon>Pezizomycotina</taxon>
        <taxon>Sordariomycetes</taxon>
        <taxon>Hypocreomycetidae</taxon>
        <taxon>Hypocreales</taxon>
        <taxon>Clavicipitaceae</taxon>
        <taxon>Claviceps</taxon>
    </lineage>
</organism>
<dbReference type="Pfam" id="PF25550">
    <property type="entry name" value="DUF7928"/>
    <property type="match status" value="1"/>
</dbReference>
<keyword evidence="1" id="KW-1133">Transmembrane helix</keyword>
<feature type="transmembrane region" description="Helical" evidence="1">
    <location>
        <begin position="716"/>
        <end position="743"/>
    </location>
</feature>
<evidence type="ECO:0000259" key="3">
    <source>
        <dbReference type="Pfam" id="PF25550"/>
    </source>
</evidence>
<keyword evidence="5" id="KW-1185">Reference proteome</keyword>
<dbReference type="SUPFAM" id="SSF53448">
    <property type="entry name" value="Nucleotide-diphospho-sugar transferases"/>
    <property type="match status" value="1"/>
</dbReference>
<gene>
    <name evidence="4" type="ORF">E4U43_008555</name>
</gene>
<comment type="caution">
    <text evidence="4">The sequence shown here is derived from an EMBL/GenBank/DDBJ whole genome shotgun (WGS) entry which is preliminary data.</text>
</comment>
<feature type="transmembrane region" description="Helical" evidence="1">
    <location>
        <begin position="755"/>
        <end position="775"/>
    </location>
</feature>